<dbReference type="AlphaFoldDB" id="A0A845L914"/>
<evidence type="ECO:0000256" key="1">
    <source>
        <dbReference type="SAM" id="MobiDB-lite"/>
    </source>
</evidence>
<proteinExistence type="predicted"/>
<evidence type="ECO:0000313" key="2">
    <source>
        <dbReference type="EMBL" id="MZP41420.1"/>
    </source>
</evidence>
<feature type="region of interest" description="Disordered" evidence="1">
    <location>
        <begin position="1"/>
        <end position="60"/>
    </location>
</feature>
<keyword evidence="3" id="KW-1185">Reference proteome</keyword>
<feature type="compositionally biased region" description="Low complexity" evidence="1">
    <location>
        <begin position="13"/>
        <end position="26"/>
    </location>
</feature>
<name>A0A845L914_HELGE</name>
<comment type="caution">
    <text evidence="2">The sequence shown here is derived from an EMBL/GenBank/DDBJ whole genome shotgun (WGS) entry which is preliminary data.</text>
</comment>
<gene>
    <name evidence="2" type="ORF">GTO89_00040</name>
</gene>
<reference evidence="2 3" key="1">
    <citation type="submission" date="2020-01" db="EMBL/GenBank/DDBJ databases">
        <title>Whole genome sequence of Heliobacterium gestii DSM 11169.</title>
        <authorList>
            <person name="Kyndt J.A."/>
            <person name="Meyer T.E."/>
        </authorList>
    </citation>
    <scope>NUCLEOTIDE SEQUENCE [LARGE SCALE GENOMIC DNA]</scope>
    <source>
        <strain evidence="2 3">DSM 11169</strain>
    </source>
</reference>
<protein>
    <submittedName>
        <fullName evidence="2">Uncharacterized protein</fullName>
    </submittedName>
</protein>
<dbReference type="RefSeq" id="WP_161260018.1">
    <property type="nucleotide sequence ID" value="NZ_JAFBDC010000001.1"/>
</dbReference>
<dbReference type="OrthoDB" id="2085786at2"/>
<organism evidence="2 3">
    <name type="scientific">Heliomicrobium gestii</name>
    <name type="common">Heliobacterium gestii</name>
    <dbReference type="NCBI Taxonomy" id="2699"/>
    <lineage>
        <taxon>Bacteria</taxon>
        <taxon>Bacillati</taxon>
        <taxon>Bacillota</taxon>
        <taxon>Clostridia</taxon>
        <taxon>Eubacteriales</taxon>
        <taxon>Heliobacteriaceae</taxon>
        <taxon>Heliomicrobium</taxon>
    </lineage>
</organism>
<evidence type="ECO:0000313" key="3">
    <source>
        <dbReference type="Proteomes" id="UP000471031"/>
    </source>
</evidence>
<dbReference type="Proteomes" id="UP000471031">
    <property type="component" value="Unassembled WGS sequence"/>
</dbReference>
<feature type="compositionally biased region" description="Polar residues" evidence="1">
    <location>
        <begin position="27"/>
        <end position="39"/>
    </location>
</feature>
<sequence>MARRRYIVSRSMTNSDAATSSTTATTQNEQFVEGLQQNLPDYGKPNMSGAEKGLSGSVRPTWEIYPGE</sequence>
<accession>A0A845L914</accession>
<dbReference type="EMBL" id="WXEX01000001">
    <property type="protein sequence ID" value="MZP41420.1"/>
    <property type="molecule type" value="Genomic_DNA"/>
</dbReference>